<dbReference type="EMBL" id="LN679171">
    <property type="protein sequence ID" value="CEL62839.1"/>
    <property type="molecule type" value="Genomic_DNA"/>
</dbReference>
<keyword evidence="3" id="KW-1185">Reference proteome</keyword>
<gene>
    <name evidence="2" type="ORF">RSOLAG1IB_10515</name>
</gene>
<reference evidence="2 3" key="1">
    <citation type="submission" date="2014-11" db="EMBL/GenBank/DDBJ databases">
        <authorList>
            <person name="Wibberg Daniel"/>
        </authorList>
    </citation>
    <scope>NUCLEOTIDE SEQUENCE [LARGE SCALE GENOMIC DNA]</scope>
    <source>
        <strain evidence="2">Rhizoctonia solani AG1-IB 7/3/14</strain>
    </source>
</reference>
<proteinExistence type="predicted"/>
<organism evidence="2 3">
    <name type="scientific">Thanatephorus cucumeris (strain AG1-IB / isolate 7/3/14)</name>
    <name type="common">Lettuce bottom rot fungus</name>
    <name type="synonym">Rhizoctonia solani</name>
    <dbReference type="NCBI Taxonomy" id="1108050"/>
    <lineage>
        <taxon>Eukaryota</taxon>
        <taxon>Fungi</taxon>
        <taxon>Dikarya</taxon>
        <taxon>Basidiomycota</taxon>
        <taxon>Agaricomycotina</taxon>
        <taxon>Agaricomycetes</taxon>
        <taxon>Cantharellales</taxon>
        <taxon>Ceratobasidiaceae</taxon>
        <taxon>Rhizoctonia</taxon>
        <taxon>Rhizoctonia solani AG-1</taxon>
    </lineage>
</organism>
<dbReference type="STRING" id="1108050.A0A0B7G160"/>
<dbReference type="InterPro" id="IPR003615">
    <property type="entry name" value="HNH_nuc"/>
</dbReference>
<dbReference type="InterPro" id="IPR011009">
    <property type="entry name" value="Kinase-like_dom_sf"/>
</dbReference>
<sequence>MPELRLLSFGEDPLQESIKIEYQDLSQKDVHDLKLDYVRLKPRRSLTGLRLYKIDLPKQAIDSIELPLSEGSLLFNDQKLDQCWPDGPPPVINVLILVHTPRQSRFGRTSDEIGSLEKKQERNLIHLSKYNSSQWASSSNYATLQKSPDVGILNGRPSDHTGLPIGLYHPIFDRFQSYLPKGDVASSIGEIPAEFYANTEKLLRSSQALYSRETGLEGRGRVVRSALSTLFENDIPSVEQAGGKPNGVISGDNGTICMIIEVKNEIGTGGSDPSIQGAISYAKHWGDEMMGSARRRSCCPSFILAVAGPWICVLGAVMLEQPVVQPLTDFGWIANSPRSQSRFQHLAQMFWALKRSISDLKGCYASLRPEVSRHRFYPHIRHYQDVKNTVEFSYVKPLGGTGLLNTVFRARTKMATGQLGKDIVVKFPETYHSHAHGLLSDAGLAPKLLYDGTNVSGAPGLAGRMMVVMEYVEAKDLAAADIGFPAPVRSSVEQAIRILHAHNIVFGDLRPPNILAVEDSNGHIVGGMLVDFDWCVALGVRPYILVRVINCIQKKSASRVTSRVQLTDLYHNCATYQPTKVPSIVSTMPQTVLPLEHCFLDESAHAAYQRIIPLENSDTKLIRLLGWMLIHAPSETGRADIARSINKCQTNEAIVETGRYYLKHFIKYFKTLTNKPTTSPSTNPSRTSMDTRREEILSSIEKAPTSHSEAKDQALVRDNYRCQLSGVVDIRSFMGSSRLQAELASDPTLNLQTTRCSHILPQYIFHDVRIGGEGRTTSATIWSVVETFGGIPLSNINGAEIHHLRNILTLQDSLHAAFDNLWIWLEPLDEQEHTYNIRRRYPAIHSDLPSTVTFTTNTDLDLPDRRYLALHAACAKVLHLSGTAEVIDSILHDLEDIKVLSQDGASAELLDYLLFTDSPMVA</sequence>
<dbReference type="Proteomes" id="UP000059188">
    <property type="component" value="Unassembled WGS sequence"/>
</dbReference>
<evidence type="ECO:0000313" key="2">
    <source>
        <dbReference type="EMBL" id="CEL62839.1"/>
    </source>
</evidence>
<name>A0A0B7G160_THACB</name>
<dbReference type="Pfam" id="PF13391">
    <property type="entry name" value="HNH_2"/>
    <property type="match status" value="1"/>
</dbReference>
<dbReference type="OrthoDB" id="4062651at2759"/>
<dbReference type="SUPFAM" id="SSF56112">
    <property type="entry name" value="Protein kinase-like (PK-like)"/>
    <property type="match status" value="1"/>
</dbReference>
<protein>
    <recommendedName>
        <fullName evidence="1">HNH nuclease domain-containing protein</fullName>
    </recommendedName>
</protein>
<feature type="domain" description="HNH nuclease" evidence="1">
    <location>
        <begin position="754"/>
        <end position="823"/>
    </location>
</feature>
<evidence type="ECO:0000313" key="3">
    <source>
        <dbReference type="Proteomes" id="UP000059188"/>
    </source>
</evidence>
<evidence type="ECO:0000259" key="1">
    <source>
        <dbReference type="Pfam" id="PF13391"/>
    </source>
</evidence>
<accession>A0A0B7G160</accession>
<dbReference type="AlphaFoldDB" id="A0A0B7G160"/>